<gene>
    <name evidence="9" type="ORF">BST27_09705</name>
</gene>
<dbReference type="InterPro" id="IPR037069">
    <property type="entry name" value="AcylCoA_DH/ox_N_sf"/>
</dbReference>
<dbReference type="AlphaFoldDB" id="A0A1E3SDM6"/>
<dbReference type="GO" id="GO:0005886">
    <property type="term" value="C:plasma membrane"/>
    <property type="evidence" value="ECO:0007669"/>
    <property type="project" value="TreeGrafter"/>
</dbReference>
<dbReference type="STRING" id="28445.BHQ20_16145"/>
<dbReference type="Proteomes" id="UP000192739">
    <property type="component" value="Unassembled WGS sequence"/>
</dbReference>
<dbReference type="Pfam" id="PF00441">
    <property type="entry name" value="Acyl-CoA_dh_1"/>
    <property type="match status" value="2"/>
</dbReference>
<keyword evidence="3" id="KW-0285">Flavoprotein</keyword>
<dbReference type="FunFam" id="2.40.110.10:FF:000011">
    <property type="entry name" value="Acyl-CoA dehydrogenase FadE34"/>
    <property type="match status" value="1"/>
</dbReference>
<feature type="domain" description="Acyl-CoA dehydrogenase/oxidase C-terminal" evidence="6">
    <location>
        <begin position="595"/>
        <end position="735"/>
    </location>
</feature>
<dbReference type="SUPFAM" id="SSF56645">
    <property type="entry name" value="Acyl-CoA dehydrogenase NM domain-like"/>
    <property type="match status" value="2"/>
</dbReference>
<dbReference type="InterPro" id="IPR009100">
    <property type="entry name" value="AcylCoA_DH/oxidase_NM_dom_sf"/>
</dbReference>
<comment type="similarity">
    <text evidence="2">Belongs to the acyl-CoA dehydrogenase family.</text>
</comment>
<sequence length="742" mass="79172">MGLAITTEQEQLADAVGRFAARHAPIDKTRAGFDSIAAGEIPSWWEQFTAQGFHAVHLPEDVGGQGGTLAEMACVIEAAAAALLPGPLLSTATASAVASLAGPSGASLLAELAAGKTAVVLLPEDGDIRATPDGDGWRLDGSSASTLGICAAQRILLAARSESDDEIWFVLDPPESRDPSFSVEQQRGTDLCTDVGVLRLVEHRVPAASVLSGISAVRARCIVVSLAACAAAGTVRRCAEAATDYIRTREQFGKPVGSFQALQHKAAVLLVNSELAAAAAWDAVRAVDESIEQHRLAAATAALMAVFVSADIVLDALLMFGAIGYTWEHDTHLYWRRATSLAASLGPTTQWRRELGELALTMKRSTAVQLGDIESEFRARVAEILDRAMALDNAWPSEDRREPGRAHGDQRDLLAQEGLVVPHLKPPWGLAASPVQQVIIADEFEKRPALIRPSLGIGEWIIPTILDNGSDLQRERFAWPTLRGKLRWCQLFSEPGAGSDLASLSTRATKVDGGWLVNGHKIWTSLADQANFGALLARTDPEAPKHRGISYFLIDMSSPGINVSPIKQASGRSEFNEVFFTDVFVPDDMLVGAPGDGWALAVSTMAVERTAIGNYVKIDRAEALRHIAEIDGPDQDAALIALGDVEAYATAIKAMTLRETLRLVEGHGAGATSSIAKYAMVMLLRRASTATLNLTGRMAMLEESDPAVFQPYFDLPAELIGGGTPEIQLTVIASMVLGLPRK</sequence>
<dbReference type="PANTHER" id="PTHR43292:SF4">
    <property type="entry name" value="ACYL-COA DEHYDROGENASE FADE34"/>
    <property type="match status" value="1"/>
</dbReference>
<comment type="caution">
    <text evidence="9">The sequence shown here is derived from an EMBL/GenBank/DDBJ whole genome shotgun (WGS) entry which is preliminary data.</text>
</comment>
<evidence type="ECO:0000256" key="5">
    <source>
        <dbReference type="ARBA" id="ARBA00023002"/>
    </source>
</evidence>
<evidence type="ECO:0000259" key="8">
    <source>
        <dbReference type="Pfam" id="PF02771"/>
    </source>
</evidence>
<protein>
    <submittedName>
        <fullName evidence="9">Acyl-CoA dehydrogenase</fullName>
    </submittedName>
</protein>
<dbReference type="GO" id="GO:0016627">
    <property type="term" value="F:oxidoreductase activity, acting on the CH-CH group of donors"/>
    <property type="evidence" value="ECO:0007669"/>
    <property type="project" value="InterPro"/>
</dbReference>
<dbReference type="Gene3D" id="1.10.540.10">
    <property type="entry name" value="Acyl-CoA dehydrogenase/oxidase, N-terminal domain"/>
    <property type="match status" value="2"/>
</dbReference>
<name>A0A1E3SDM6_MYCIE</name>
<dbReference type="InterPro" id="IPR052161">
    <property type="entry name" value="Mycobact_Acyl-CoA_DH"/>
</dbReference>
<dbReference type="OrthoDB" id="2431337at2"/>
<evidence type="ECO:0000256" key="4">
    <source>
        <dbReference type="ARBA" id="ARBA00022827"/>
    </source>
</evidence>
<dbReference type="Pfam" id="PF02771">
    <property type="entry name" value="Acyl-CoA_dh_N"/>
    <property type="match status" value="1"/>
</dbReference>
<keyword evidence="10" id="KW-1185">Reference proteome</keyword>
<feature type="domain" description="Acyl-CoA dehydrogenase/oxidase C-terminal" evidence="6">
    <location>
        <begin position="227"/>
        <end position="348"/>
    </location>
</feature>
<dbReference type="InterPro" id="IPR006091">
    <property type="entry name" value="Acyl-CoA_Oxase/DH_mid-dom"/>
</dbReference>
<reference evidence="9 10" key="1">
    <citation type="submission" date="2017-02" db="EMBL/GenBank/DDBJ databases">
        <title>The new phylogeny of genus Mycobacterium.</title>
        <authorList>
            <person name="Tortoli E."/>
            <person name="Trovato A."/>
            <person name="Cirillo D.M."/>
        </authorList>
    </citation>
    <scope>NUCLEOTIDE SEQUENCE [LARGE SCALE GENOMIC DNA]</scope>
    <source>
        <strain evidence="9 10">DSM 44049</strain>
    </source>
</reference>
<evidence type="ECO:0000313" key="9">
    <source>
        <dbReference type="EMBL" id="ORB07183.1"/>
    </source>
</evidence>
<dbReference type="EMBL" id="MVHT01000020">
    <property type="protein sequence ID" value="ORB07183.1"/>
    <property type="molecule type" value="Genomic_DNA"/>
</dbReference>
<dbReference type="Gene3D" id="2.40.110.10">
    <property type="entry name" value="Butyryl-CoA Dehydrogenase, subunit A, domain 2"/>
    <property type="match status" value="2"/>
</dbReference>
<feature type="domain" description="Acyl-CoA oxidase/dehydrogenase middle" evidence="7">
    <location>
        <begin position="489"/>
        <end position="583"/>
    </location>
</feature>
<dbReference type="GO" id="GO:0050660">
    <property type="term" value="F:flavin adenine dinucleotide binding"/>
    <property type="evidence" value="ECO:0007669"/>
    <property type="project" value="InterPro"/>
</dbReference>
<dbReference type="RefSeq" id="WP_069420161.1">
    <property type="nucleotide sequence ID" value="NZ_CBCRZH010000089.1"/>
</dbReference>
<dbReference type="Gene3D" id="1.20.140.10">
    <property type="entry name" value="Butyryl-CoA Dehydrogenase, subunit A, domain 3"/>
    <property type="match status" value="2"/>
</dbReference>
<dbReference type="InterPro" id="IPR036250">
    <property type="entry name" value="AcylCo_DH-like_C"/>
</dbReference>
<comment type="cofactor">
    <cofactor evidence="1">
        <name>FAD</name>
        <dbReference type="ChEBI" id="CHEBI:57692"/>
    </cofactor>
</comment>
<evidence type="ECO:0000259" key="6">
    <source>
        <dbReference type="Pfam" id="PF00441"/>
    </source>
</evidence>
<dbReference type="Pfam" id="PF02770">
    <property type="entry name" value="Acyl-CoA_dh_M"/>
    <property type="match status" value="1"/>
</dbReference>
<evidence type="ECO:0000256" key="1">
    <source>
        <dbReference type="ARBA" id="ARBA00001974"/>
    </source>
</evidence>
<organism evidence="9 10">
    <name type="scientific">Mycobacterium intermedium</name>
    <dbReference type="NCBI Taxonomy" id="28445"/>
    <lineage>
        <taxon>Bacteria</taxon>
        <taxon>Bacillati</taxon>
        <taxon>Actinomycetota</taxon>
        <taxon>Actinomycetes</taxon>
        <taxon>Mycobacteriales</taxon>
        <taxon>Mycobacteriaceae</taxon>
        <taxon>Mycobacterium</taxon>
        <taxon>Mycobacterium simiae complex</taxon>
    </lineage>
</organism>
<evidence type="ECO:0000259" key="7">
    <source>
        <dbReference type="Pfam" id="PF02770"/>
    </source>
</evidence>
<dbReference type="InterPro" id="IPR046373">
    <property type="entry name" value="Acyl-CoA_Oxase/DH_mid-dom_sf"/>
</dbReference>
<dbReference type="InterPro" id="IPR013786">
    <property type="entry name" value="AcylCoA_DH/ox_N"/>
</dbReference>
<evidence type="ECO:0000313" key="10">
    <source>
        <dbReference type="Proteomes" id="UP000192739"/>
    </source>
</evidence>
<dbReference type="SUPFAM" id="SSF47203">
    <property type="entry name" value="Acyl-CoA dehydrogenase C-terminal domain-like"/>
    <property type="match status" value="2"/>
</dbReference>
<feature type="domain" description="Acyl-CoA dehydrogenase/oxidase N-terminal" evidence="8">
    <location>
        <begin position="6"/>
        <end position="93"/>
    </location>
</feature>
<dbReference type="PANTHER" id="PTHR43292">
    <property type="entry name" value="ACYL-COA DEHYDROGENASE"/>
    <property type="match status" value="1"/>
</dbReference>
<dbReference type="InterPro" id="IPR009075">
    <property type="entry name" value="AcylCo_DH/oxidase_C"/>
</dbReference>
<keyword evidence="5" id="KW-0560">Oxidoreductase</keyword>
<evidence type="ECO:0000256" key="2">
    <source>
        <dbReference type="ARBA" id="ARBA00009347"/>
    </source>
</evidence>
<accession>A0A1E3SDM6</accession>
<proteinExistence type="inferred from homology"/>
<evidence type="ECO:0000256" key="3">
    <source>
        <dbReference type="ARBA" id="ARBA00022630"/>
    </source>
</evidence>
<keyword evidence="4" id="KW-0274">FAD</keyword>